<evidence type="ECO:0000256" key="6">
    <source>
        <dbReference type="RuleBase" id="RU003679"/>
    </source>
</evidence>
<dbReference type="AlphaFoldDB" id="E3G1I6"/>
<dbReference type="EC" id="3.2.1.23" evidence="5"/>
<dbReference type="PROSITE" id="PS01182">
    <property type="entry name" value="GLYCOSYL_HYDROL_F35"/>
    <property type="match status" value="1"/>
</dbReference>
<dbReference type="eggNOG" id="COG1874">
    <property type="taxonomic scope" value="Bacteria"/>
</dbReference>
<dbReference type="Gene3D" id="2.60.120.260">
    <property type="entry name" value="Galactose-binding domain-like"/>
    <property type="match status" value="2"/>
</dbReference>
<reference evidence="10 11" key="2">
    <citation type="journal article" date="2011" name="Stand. Genomic Sci.">
        <title>Complete genome sequence of 'Enterobacter lignolyticus' SCF1.</title>
        <authorList>
            <person name="Deangelis K.M."/>
            <person name="D'Haeseleer P."/>
            <person name="Chivian D."/>
            <person name="Fortney J.L."/>
            <person name="Khudyakov J."/>
            <person name="Simmons B."/>
            <person name="Woo H."/>
            <person name="Arkin A.P."/>
            <person name="Davenport K.W."/>
            <person name="Goodwin L."/>
            <person name="Chen A."/>
            <person name="Ivanova N."/>
            <person name="Kyrpides N.C."/>
            <person name="Mavromatis K."/>
            <person name="Woyke T."/>
            <person name="Hazen T.C."/>
        </authorList>
    </citation>
    <scope>NUCLEOTIDE SEQUENCE [LARGE SCALE GENOMIC DNA]</scope>
    <source>
        <strain evidence="10 11">SCF1</strain>
    </source>
</reference>
<keyword evidence="3 5" id="KW-0326">Glycosidase</keyword>
<evidence type="ECO:0000256" key="4">
    <source>
        <dbReference type="PIRSR" id="PIRSR006336-1"/>
    </source>
</evidence>
<name>E3G1I6_ENTLS</name>
<dbReference type="InterPro" id="IPR008979">
    <property type="entry name" value="Galactose-bd-like_sf"/>
</dbReference>
<dbReference type="RefSeq" id="WP_013367987.1">
    <property type="nucleotide sequence ID" value="NC_014618.1"/>
</dbReference>
<dbReference type="InterPro" id="IPR026283">
    <property type="entry name" value="B-gal_1-like"/>
</dbReference>
<dbReference type="PRINTS" id="PR00742">
    <property type="entry name" value="GLHYDRLASE35"/>
</dbReference>
<dbReference type="KEGG" id="esc:Entcl_4037"/>
<dbReference type="SUPFAM" id="SSF51445">
    <property type="entry name" value="(Trans)glycosidases"/>
    <property type="match status" value="1"/>
</dbReference>
<dbReference type="InterPro" id="IPR048913">
    <property type="entry name" value="BetaGal_gal-bd"/>
</dbReference>
<feature type="domain" description="Beta-galactosidase galactose-binding" evidence="9">
    <location>
        <begin position="502"/>
        <end position="560"/>
    </location>
</feature>
<dbReference type="PANTHER" id="PTHR23421">
    <property type="entry name" value="BETA-GALACTOSIDASE RELATED"/>
    <property type="match status" value="1"/>
</dbReference>
<dbReference type="STRING" id="701347.Entcl_4037"/>
<evidence type="ECO:0000256" key="1">
    <source>
        <dbReference type="ARBA" id="ARBA00009809"/>
    </source>
</evidence>
<dbReference type="Pfam" id="PF21317">
    <property type="entry name" value="BetaGal_ABD_1"/>
    <property type="match status" value="1"/>
</dbReference>
<gene>
    <name evidence="10" type="ordered locus">Entcl_4037</name>
</gene>
<evidence type="ECO:0000313" key="11">
    <source>
        <dbReference type="Proteomes" id="UP000006872"/>
    </source>
</evidence>
<dbReference type="Pfam" id="PF21467">
    <property type="entry name" value="BetaGal_gal-bd"/>
    <property type="match status" value="1"/>
</dbReference>
<dbReference type="Proteomes" id="UP000006872">
    <property type="component" value="Chromosome"/>
</dbReference>
<comment type="catalytic activity">
    <reaction evidence="5">
        <text>Hydrolysis of terminal non-reducing beta-D-galactose residues in beta-D-galactosides.</text>
        <dbReference type="EC" id="3.2.1.23"/>
    </reaction>
</comment>
<feature type="active site" description="Nucleophile" evidence="4">
    <location>
        <position position="235"/>
    </location>
</feature>
<dbReference type="EMBL" id="CP002272">
    <property type="protein sequence ID" value="ADO50271.1"/>
    <property type="molecule type" value="Genomic_DNA"/>
</dbReference>
<feature type="domain" description="Glycoside hydrolase 35 catalytic" evidence="7">
    <location>
        <begin position="10"/>
        <end position="325"/>
    </location>
</feature>
<comment type="similarity">
    <text evidence="1 6">Belongs to the glycosyl hydrolase 35 family.</text>
</comment>
<organism evidence="10 11">
    <name type="scientific">Enterobacter lignolyticus (strain SCF1)</name>
    <dbReference type="NCBI Taxonomy" id="701347"/>
    <lineage>
        <taxon>Bacteria</taxon>
        <taxon>Pseudomonadati</taxon>
        <taxon>Pseudomonadota</taxon>
        <taxon>Gammaproteobacteria</taxon>
        <taxon>Enterobacterales</taxon>
        <taxon>Enterobacteriaceae</taxon>
        <taxon>Pluralibacter</taxon>
    </lineage>
</organism>
<evidence type="ECO:0000259" key="9">
    <source>
        <dbReference type="Pfam" id="PF21467"/>
    </source>
</evidence>
<evidence type="ECO:0000256" key="3">
    <source>
        <dbReference type="ARBA" id="ARBA00023295"/>
    </source>
</evidence>
<dbReference type="Pfam" id="PF01301">
    <property type="entry name" value="Glyco_hydro_35"/>
    <property type="match status" value="1"/>
</dbReference>
<reference evidence="11" key="1">
    <citation type="submission" date="2010-10" db="EMBL/GenBank/DDBJ databases">
        <title>Complete sequence of Enterobacter cloacae SCF1.</title>
        <authorList>
            <consortium name="US DOE Joint Genome Institute"/>
            <person name="Lucas S."/>
            <person name="Copeland A."/>
            <person name="Lapidus A."/>
            <person name="Cheng J.-F."/>
            <person name="Bruce D."/>
            <person name="Goodwin L."/>
            <person name="Pitluck S."/>
            <person name="Davenport K."/>
            <person name="Detter J.C."/>
            <person name="Han C."/>
            <person name="Tapia R."/>
            <person name="Land M."/>
            <person name="Hauser L."/>
            <person name="Chang Y.-J."/>
            <person name="Jeffries C."/>
            <person name="Kyrpides N."/>
            <person name="Ivanova N."/>
            <person name="Mikhailova N."/>
            <person name="DeAngelis K."/>
            <person name="Arkin A.P."/>
            <person name="Chivian D."/>
            <person name="Edwards B."/>
            <person name="Woo H."/>
            <person name="Hazen T.C."/>
            <person name="Woyke T."/>
        </authorList>
    </citation>
    <scope>NUCLEOTIDE SEQUENCE [LARGE SCALE GENOMIC DNA]</scope>
    <source>
        <strain evidence="11">SCF1</strain>
    </source>
</reference>
<dbReference type="InterPro" id="IPR001944">
    <property type="entry name" value="Glycoside_Hdrlase_35"/>
</dbReference>
<accession>E3G1I6</accession>
<sequence>MGTFTVEKNLLQDGKPVQLISGAIHYFRLVPQYWEHSLNNLKALGANCVETYLPWNIHQPDPERFCFTGMADVERFIALAQRKGLFVILRPSPYICAEWEFGGLPAWLLRDPSMRVRSSQPAFLQAVERYYAELLPRLAPWQYDRGGPVVMMQLENEYGSFGNDKAYLRTLAAMMRRYGVSVPLFTSDGAWQEALQAGSLCEDNVLATANFGSRSAESLDNLAAFQPERPLMCLEFWNGWFNRYGDAIIRRDADDVGQEIRTLLTRASINIYMFQGGTNFGFMNGCSVRGDKDLPQVTSYDYDALLSEWGEPGAKFFAVQQVIRQHSPEAEQFEPVGLPHRAYGAIALSRKVSLFATLPTLSLPVKSPWPLTMEEVGQNYGYILYRCHKAGPGKVEKCRVVDAGDRVQFYCNGEHLATQYHEQIGEQIPFALREADNVLDLLIENMGRVNYGPRLLAPTQRKGLRGGLVIDLHLETDWDIFPLPLDNIDDVDFSAGWQPQQPAFYEYCFAIDSPADTFLDTRSLGKGVAFINGFNLGRYWYRGPLGYLYIPAPLLKQGENRLIIFETEGVEVGALALLNKPVYIEVTESTT</sequence>
<dbReference type="GO" id="GO:0005975">
    <property type="term" value="P:carbohydrate metabolic process"/>
    <property type="evidence" value="ECO:0007669"/>
    <property type="project" value="InterPro"/>
</dbReference>
<evidence type="ECO:0000256" key="2">
    <source>
        <dbReference type="ARBA" id="ARBA00022801"/>
    </source>
</evidence>
<dbReference type="GO" id="GO:0004565">
    <property type="term" value="F:beta-galactosidase activity"/>
    <property type="evidence" value="ECO:0007669"/>
    <property type="project" value="UniProtKB-EC"/>
</dbReference>
<proteinExistence type="inferred from homology"/>
<keyword evidence="11" id="KW-1185">Reference proteome</keyword>
<feature type="active site" description="Proton donor" evidence="4">
    <location>
        <position position="157"/>
    </location>
</feature>
<keyword evidence="2 5" id="KW-0378">Hydrolase</keyword>
<dbReference type="SUPFAM" id="SSF49785">
    <property type="entry name" value="Galactose-binding domain-like"/>
    <property type="match status" value="1"/>
</dbReference>
<evidence type="ECO:0000256" key="5">
    <source>
        <dbReference type="RuleBase" id="RU000675"/>
    </source>
</evidence>
<dbReference type="FunFam" id="3.20.20.80:FF:000115">
    <property type="entry name" value="Beta-galactosidase"/>
    <property type="match status" value="1"/>
</dbReference>
<evidence type="ECO:0000313" key="10">
    <source>
        <dbReference type="EMBL" id="ADO50271.1"/>
    </source>
</evidence>
<dbReference type="HOGENOM" id="CLU_007853_7_2_6"/>
<evidence type="ECO:0000259" key="8">
    <source>
        <dbReference type="Pfam" id="PF21317"/>
    </source>
</evidence>
<dbReference type="Gene3D" id="3.20.20.80">
    <property type="entry name" value="Glycosidases"/>
    <property type="match status" value="1"/>
</dbReference>
<evidence type="ECO:0000259" key="7">
    <source>
        <dbReference type="Pfam" id="PF01301"/>
    </source>
</evidence>
<dbReference type="InterPro" id="IPR017853">
    <property type="entry name" value="GH"/>
</dbReference>
<dbReference type="InterPro" id="IPR019801">
    <property type="entry name" value="Glyco_hydro_35_CS"/>
</dbReference>
<feature type="domain" description="Beta-galactosidase 1-like first all-beta" evidence="8">
    <location>
        <begin position="370"/>
        <end position="484"/>
    </location>
</feature>
<dbReference type="CAZy" id="GH35">
    <property type="family name" value="Glycoside Hydrolase Family 35"/>
</dbReference>
<protein>
    <recommendedName>
        <fullName evidence="5">Beta-galactosidase</fullName>
        <ecNumber evidence="5">3.2.1.23</ecNumber>
    </recommendedName>
</protein>
<dbReference type="InterPro" id="IPR031330">
    <property type="entry name" value="Gly_Hdrlase_35_cat"/>
</dbReference>
<dbReference type="PIRSF" id="PIRSF006336">
    <property type="entry name" value="B-gal"/>
    <property type="match status" value="1"/>
</dbReference>
<dbReference type="InterPro" id="IPR048912">
    <property type="entry name" value="BetaGal1-like_ABD1"/>
</dbReference>